<dbReference type="RefSeq" id="WP_200610873.1">
    <property type="nucleotide sequence ID" value="NZ_JAEHHL010000008.1"/>
</dbReference>
<dbReference type="InterPro" id="IPR001206">
    <property type="entry name" value="Diacylglycerol_kinase_cat_dom"/>
</dbReference>
<dbReference type="InterPro" id="IPR016064">
    <property type="entry name" value="NAD/diacylglycerol_kinase_sf"/>
</dbReference>
<dbReference type="Proteomes" id="UP000655420">
    <property type="component" value="Unassembled WGS sequence"/>
</dbReference>
<keyword evidence="3" id="KW-1185">Reference proteome</keyword>
<dbReference type="Gene3D" id="3.40.50.10330">
    <property type="entry name" value="Probable inorganic polyphosphate/atp-NAD kinase, domain 1"/>
    <property type="match status" value="1"/>
</dbReference>
<dbReference type="SUPFAM" id="SSF111331">
    <property type="entry name" value="NAD kinase/diacylglycerol kinase-like"/>
    <property type="match status" value="1"/>
</dbReference>
<dbReference type="InterPro" id="IPR017438">
    <property type="entry name" value="ATP-NAD_kinase_N"/>
</dbReference>
<evidence type="ECO:0000259" key="1">
    <source>
        <dbReference type="Pfam" id="PF00781"/>
    </source>
</evidence>
<feature type="domain" description="DAGKc" evidence="1">
    <location>
        <begin position="32"/>
        <end position="109"/>
    </location>
</feature>
<organism evidence="2 3">
    <name type="scientific">Thermohalobaculum xanthum</name>
    <dbReference type="NCBI Taxonomy" id="2753746"/>
    <lineage>
        <taxon>Bacteria</taxon>
        <taxon>Pseudomonadati</taxon>
        <taxon>Pseudomonadota</taxon>
        <taxon>Alphaproteobacteria</taxon>
        <taxon>Rhodobacterales</taxon>
        <taxon>Paracoccaceae</taxon>
        <taxon>Thermohalobaculum</taxon>
    </lineage>
</organism>
<name>A0A8J7M819_9RHOB</name>
<accession>A0A8J7M819</accession>
<evidence type="ECO:0000313" key="2">
    <source>
        <dbReference type="EMBL" id="MBK0400286.1"/>
    </source>
</evidence>
<sequence length="308" mass="32549">MTLSIGLIRNRASTRNRRAASGAPPAGVLFHETRSLDELTGALTALHAAGTDLLILDGGDGTVREVVTRLPDIWNGALPRLGLLAHGNTNLIARKTGAARGEEGLAQLIAAARGGKLSDRRLDMLEIEREGAPTVRGFIAGWGVYETGTRLAAEEIAARGGGQVALAVLSMLRRALVGREAAAIRRGVPASLRVDGQELPGGPRFAGLVTSLPGRLVMGLNPFWGEGEGGLRWLDVAAPARRLVLAAPFALMGRPRRWMGEAGYRSGRAERLDLALEGGLVIDGERFAAGPQGRVRFSVTRSVTFVHA</sequence>
<evidence type="ECO:0000313" key="3">
    <source>
        <dbReference type="Proteomes" id="UP000655420"/>
    </source>
</evidence>
<reference evidence="2" key="1">
    <citation type="submission" date="2020-12" db="EMBL/GenBank/DDBJ databases">
        <title>Bacterial taxonomy.</title>
        <authorList>
            <person name="Pan X."/>
        </authorList>
    </citation>
    <scope>NUCLEOTIDE SEQUENCE</scope>
    <source>
        <strain evidence="2">M0105</strain>
    </source>
</reference>
<comment type="caution">
    <text evidence="2">The sequence shown here is derived from an EMBL/GenBank/DDBJ whole genome shotgun (WGS) entry which is preliminary data.</text>
</comment>
<dbReference type="AlphaFoldDB" id="A0A8J7M819"/>
<dbReference type="EMBL" id="JAEHHL010000008">
    <property type="protein sequence ID" value="MBK0400286.1"/>
    <property type="molecule type" value="Genomic_DNA"/>
</dbReference>
<protein>
    <recommendedName>
        <fullName evidence="1">DAGKc domain-containing protein</fullName>
    </recommendedName>
</protein>
<gene>
    <name evidence="2" type="ORF">H0I76_13890</name>
</gene>
<proteinExistence type="predicted"/>
<dbReference type="Pfam" id="PF00781">
    <property type="entry name" value="DAGK_cat"/>
    <property type="match status" value="1"/>
</dbReference>
<dbReference type="GO" id="GO:0016301">
    <property type="term" value="F:kinase activity"/>
    <property type="evidence" value="ECO:0007669"/>
    <property type="project" value="InterPro"/>
</dbReference>